<protein>
    <submittedName>
        <fullName evidence="1">Uncharacterized protein</fullName>
    </submittedName>
</protein>
<gene>
    <name evidence="1" type="ORF">KUCAC02_005891</name>
</gene>
<reference evidence="1" key="1">
    <citation type="submission" date="2022-05" db="EMBL/GenBank/DDBJ databases">
        <title>Chromosome-level genome of Chaenocephalus aceratus.</title>
        <authorList>
            <person name="Park H."/>
        </authorList>
    </citation>
    <scope>NUCLEOTIDE SEQUENCE</scope>
    <source>
        <strain evidence="1">KU_202001</strain>
    </source>
</reference>
<accession>A0ACB9WQP1</accession>
<dbReference type="Proteomes" id="UP001057452">
    <property type="component" value="Chromosome 13"/>
</dbReference>
<dbReference type="EMBL" id="CM043797">
    <property type="protein sequence ID" value="KAI4815764.1"/>
    <property type="molecule type" value="Genomic_DNA"/>
</dbReference>
<keyword evidence="2" id="KW-1185">Reference proteome</keyword>
<evidence type="ECO:0000313" key="2">
    <source>
        <dbReference type="Proteomes" id="UP001057452"/>
    </source>
</evidence>
<comment type="caution">
    <text evidence="1">The sequence shown here is derived from an EMBL/GenBank/DDBJ whole genome shotgun (WGS) entry which is preliminary data.</text>
</comment>
<proteinExistence type="predicted"/>
<name>A0ACB9WQP1_CHAAC</name>
<sequence>MEANVGDEDADIAAEVLQNAPAKHLFGPHFESNKKTRDNSGADELRDYCQQTPHIPTMDNPLKWWAQNANRFPRLAKLSRSYVATPAPQVNGYFPWQAPLSPDSGQASFPHMLMLWSSLTQTKKPGSYRGGQ</sequence>
<evidence type="ECO:0000313" key="1">
    <source>
        <dbReference type="EMBL" id="KAI4815764.1"/>
    </source>
</evidence>
<organism evidence="1 2">
    <name type="scientific">Chaenocephalus aceratus</name>
    <name type="common">Blackfin icefish</name>
    <name type="synonym">Chaenichthys aceratus</name>
    <dbReference type="NCBI Taxonomy" id="36190"/>
    <lineage>
        <taxon>Eukaryota</taxon>
        <taxon>Metazoa</taxon>
        <taxon>Chordata</taxon>
        <taxon>Craniata</taxon>
        <taxon>Vertebrata</taxon>
        <taxon>Euteleostomi</taxon>
        <taxon>Actinopterygii</taxon>
        <taxon>Neopterygii</taxon>
        <taxon>Teleostei</taxon>
        <taxon>Neoteleostei</taxon>
        <taxon>Acanthomorphata</taxon>
        <taxon>Eupercaria</taxon>
        <taxon>Perciformes</taxon>
        <taxon>Notothenioidei</taxon>
        <taxon>Channichthyidae</taxon>
        <taxon>Chaenocephalus</taxon>
    </lineage>
</organism>